<proteinExistence type="inferred from homology"/>
<evidence type="ECO:0000256" key="4">
    <source>
        <dbReference type="ARBA" id="ARBA00022692"/>
    </source>
</evidence>
<evidence type="ECO:0000256" key="1">
    <source>
        <dbReference type="ARBA" id="ARBA00004651"/>
    </source>
</evidence>
<dbReference type="PRINTS" id="PR01262">
    <property type="entry name" value="INNEXIN"/>
</dbReference>
<dbReference type="PROSITE" id="PS51013">
    <property type="entry name" value="PANNEXIN"/>
    <property type="match status" value="1"/>
</dbReference>
<protein>
    <recommendedName>
        <fullName evidence="9">Innexin</fullName>
    </recommendedName>
</protein>
<evidence type="ECO:0000256" key="7">
    <source>
        <dbReference type="ARBA" id="ARBA00023136"/>
    </source>
</evidence>
<organism evidence="10 11">
    <name type="scientific">Dibothriocephalus latus</name>
    <name type="common">Fish tapeworm</name>
    <name type="synonym">Diphyllobothrium latum</name>
    <dbReference type="NCBI Taxonomy" id="60516"/>
    <lineage>
        <taxon>Eukaryota</taxon>
        <taxon>Metazoa</taxon>
        <taxon>Spiralia</taxon>
        <taxon>Lophotrochozoa</taxon>
        <taxon>Platyhelminthes</taxon>
        <taxon>Cestoda</taxon>
        <taxon>Eucestoda</taxon>
        <taxon>Diphyllobothriidea</taxon>
        <taxon>Diphyllobothriidae</taxon>
        <taxon>Dibothriocephalus</taxon>
    </lineage>
</organism>
<sequence length="148" mass="16748">MASTGNHVHRVPFLSATGQPPASTFCPRNKKCRGWSICDIFCRWCQRKPHASVRQSLGGFDVDYLRGPGCGKDRGNFLMTLYITVKFMYLINAVAQVYFMEQFVGSNCSFYGARVLADLVQGRDWQESGHFPRVTFCDLEAKKLGKNH</sequence>
<dbReference type="EMBL" id="UYRU01056607">
    <property type="protein sequence ID" value="VDN13525.1"/>
    <property type="molecule type" value="Genomic_DNA"/>
</dbReference>
<evidence type="ECO:0000256" key="2">
    <source>
        <dbReference type="ARBA" id="ARBA00022448"/>
    </source>
</evidence>
<reference evidence="10 11" key="1">
    <citation type="submission" date="2018-11" db="EMBL/GenBank/DDBJ databases">
        <authorList>
            <consortium name="Pathogen Informatics"/>
        </authorList>
    </citation>
    <scope>NUCLEOTIDE SEQUENCE [LARGE SCALE GENOMIC DNA]</scope>
</reference>
<evidence type="ECO:0000256" key="3">
    <source>
        <dbReference type="ARBA" id="ARBA00022475"/>
    </source>
</evidence>
<keyword evidence="7" id="KW-0472">Membrane</keyword>
<dbReference type="Pfam" id="PF00876">
    <property type="entry name" value="Innexin"/>
    <property type="match status" value="1"/>
</dbReference>
<evidence type="ECO:0000256" key="5">
    <source>
        <dbReference type="ARBA" id="ARBA00022989"/>
    </source>
</evidence>
<dbReference type="Proteomes" id="UP000281553">
    <property type="component" value="Unassembled WGS sequence"/>
</dbReference>
<dbReference type="AlphaFoldDB" id="A0A3P7L804"/>
<dbReference type="GO" id="GO:0005886">
    <property type="term" value="C:plasma membrane"/>
    <property type="evidence" value="ECO:0007669"/>
    <property type="project" value="UniProtKB-SubCell"/>
</dbReference>
<evidence type="ECO:0000256" key="8">
    <source>
        <dbReference type="ARBA" id="ARBA00023303"/>
    </source>
</evidence>
<evidence type="ECO:0000256" key="9">
    <source>
        <dbReference type="RuleBase" id="RU010713"/>
    </source>
</evidence>
<dbReference type="GO" id="GO:0005243">
    <property type="term" value="F:gap junction channel activity"/>
    <property type="evidence" value="ECO:0007669"/>
    <property type="project" value="TreeGrafter"/>
</dbReference>
<comment type="function">
    <text evidence="9">Structural component of the gap junctions.</text>
</comment>
<accession>A0A3P7L804</accession>
<dbReference type="GO" id="GO:0005921">
    <property type="term" value="C:gap junction"/>
    <property type="evidence" value="ECO:0007669"/>
    <property type="project" value="UniProtKB-UniRule"/>
</dbReference>
<keyword evidence="2 9" id="KW-0813">Transport</keyword>
<keyword evidence="4" id="KW-0812">Transmembrane</keyword>
<name>A0A3P7L804_DIBLA</name>
<comment type="similarity">
    <text evidence="9">Belongs to the pannexin family.</text>
</comment>
<keyword evidence="3" id="KW-1003">Cell membrane</keyword>
<keyword evidence="8 9" id="KW-0407">Ion channel</keyword>
<keyword evidence="11" id="KW-1185">Reference proteome</keyword>
<dbReference type="GO" id="GO:0034220">
    <property type="term" value="P:monoatomic ion transmembrane transport"/>
    <property type="evidence" value="ECO:0007669"/>
    <property type="project" value="UniProtKB-KW"/>
</dbReference>
<dbReference type="OrthoDB" id="5867527at2759"/>
<comment type="subcellular location">
    <subcellularLocation>
        <location evidence="1 9">Cell membrane</location>
        <topology evidence="1 9">Multi-pass membrane protein</topology>
    </subcellularLocation>
</comment>
<keyword evidence="6 9" id="KW-0406">Ion transport</keyword>
<evidence type="ECO:0000313" key="11">
    <source>
        <dbReference type="Proteomes" id="UP000281553"/>
    </source>
</evidence>
<dbReference type="InterPro" id="IPR000990">
    <property type="entry name" value="Innexin"/>
</dbReference>
<keyword evidence="5" id="KW-1133">Transmembrane helix</keyword>
<evidence type="ECO:0000256" key="6">
    <source>
        <dbReference type="ARBA" id="ARBA00023065"/>
    </source>
</evidence>
<gene>
    <name evidence="9" type="primary">inx</name>
    <name evidence="10" type="ORF">DILT_LOCUS9356</name>
</gene>
<feature type="non-terminal residue" evidence="10">
    <location>
        <position position="148"/>
    </location>
</feature>
<dbReference type="PANTHER" id="PTHR11893">
    <property type="entry name" value="INNEXIN"/>
    <property type="match status" value="1"/>
</dbReference>
<dbReference type="PANTHER" id="PTHR11893:SF36">
    <property type="entry name" value="INNEXIN-5"/>
    <property type="match status" value="1"/>
</dbReference>
<evidence type="ECO:0000313" key="10">
    <source>
        <dbReference type="EMBL" id="VDN13525.1"/>
    </source>
</evidence>